<gene>
    <name evidence="9" type="ORF">V6X73_05770</name>
</gene>
<keyword evidence="3" id="KW-0813">Transport</keyword>
<keyword evidence="4" id="KW-1003">Cell membrane</keyword>
<protein>
    <submittedName>
        <fullName evidence="9">AEC family transporter</fullName>
    </submittedName>
</protein>
<evidence type="ECO:0000256" key="7">
    <source>
        <dbReference type="ARBA" id="ARBA00023136"/>
    </source>
</evidence>
<dbReference type="RefSeq" id="WP_367991074.1">
    <property type="nucleotide sequence ID" value="NZ_JBAKFM010000002.1"/>
</dbReference>
<dbReference type="Gene3D" id="1.20.1530.20">
    <property type="match status" value="1"/>
</dbReference>
<evidence type="ECO:0000313" key="9">
    <source>
        <dbReference type="EMBL" id="MEX0469230.1"/>
    </source>
</evidence>
<name>A0ABV3TC67_9GAMM</name>
<keyword evidence="6 8" id="KW-1133">Transmembrane helix</keyword>
<evidence type="ECO:0000256" key="2">
    <source>
        <dbReference type="ARBA" id="ARBA00010145"/>
    </source>
</evidence>
<feature type="transmembrane region" description="Helical" evidence="8">
    <location>
        <begin position="164"/>
        <end position="181"/>
    </location>
</feature>
<comment type="similarity">
    <text evidence="2">Belongs to the auxin efflux carrier (TC 2.A.69) family.</text>
</comment>
<feature type="transmembrane region" description="Helical" evidence="8">
    <location>
        <begin position="224"/>
        <end position="244"/>
    </location>
</feature>
<feature type="transmembrane region" description="Helical" evidence="8">
    <location>
        <begin position="125"/>
        <end position="144"/>
    </location>
</feature>
<evidence type="ECO:0000256" key="4">
    <source>
        <dbReference type="ARBA" id="ARBA00022475"/>
    </source>
</evidence>
<proteinExistence type="inferred from homology"/>
<comment type="caution">
    <text evidence="9">The sequence shown here is derived from an EMBL/GenBank/DDBJ whole genome shotgun (WGS) entry which is preliminary data.</text>
</comment>
<evidence type="ECO:0000256" key="1">
    <source>
        <dbReference type="ARBA" id="ARBA00004651"/>
    </source>
</evidence>
<feature type="transmembrane region" description="Helical" evidence="8">
    <location>
        <begin position="282"/>
        <end position="304"/>
    </location>
</feature>
<dbReference type="PANTHER" id="PTHR36838">
    <property type="entry name" value="AUXIN EFFLUX CARRIER FAMILY PROTEIN"/>
    <property type="match status" value="1"/>
</dbReference>
<dbReference type="InterPro" id="IPR004776">
    <property type="entry name" value="Mem_transp_PIN-like"/>
</dbReference>
<dbReference type="InterPro" id="IPR038770">
    <property type="entry name" value="Na+/solute_symporter_sf"/>
</dbReference>
<sequence>MLAPVVLVIALGWSLVRLGFLSSTAMGEINRLTYWVGLPALLVVRISDATPSFERLGGLLVVLFGATAAVIALASVVAWWGRLPDRSAVTFVHGAFRGNLVFVGLPVVVYAFANTPQAAAIEASVLVAIVPVVIAYNTLAVTLMQVPGRGDPLAALQRVGRGLVSNPILLATLLGLALALAGVRMPTAVDRTLAALGQMALPLALIGIGGGLYASRMGRGQYPWAWVAALMKTALGPAVGWLIGQWVGLGDAEMRVALTLLACPSAAASYVLVAQMDGDVPLIASIILLSHFMALPAMIGVLALTA</sequence>
<keyword evidence="5 8" id="KW-0812">Transmembrane</keyword>
<keyword evidence="7 8" id="KW-0472">Membrane</keyword>
<feature type="transmembrane region" description="Helical" evidence="8">
    <location>
        <begin position="256"/>
        <end position="276"/>
    </location>
</feature>
<feature type="transmembrane region" description="Helical" evidence="8">
    <location>
        <begin position="92"/>
        <end position="113"/>
    </location>
</feature>
<comment type="subcellular location">
    <subcellularLocation>
        <location evidence="1">Cell membrane</location>
        <topology evidence="1">Multi-pass membrane protein</topology>
    </subcellularLocation>
</comment>
<evidence type="ECO:0000256" key="6">
    <source>
        <dbReference type="ARBA" id="ARBA00022989"/>
    </source>
</evidence>
<dbReference type="Proteomes" id="UP001556709">
    <property type="component" value="Unassembled WGS sequence"/>
</dbReference>
<evidence type="ECO:0000256" key="5">
    <source>
        <dbReference type="ARBA" id="ARBA00022692"/>
    </source>
</evidence>
<evidence type="ECO:0000256" key="3">
    <source>
        <dbReference type="ARBA" id="ARBA00022448"/>
    </source>
</evidence>
<keyword evidence="10" id="KW-1185">Reference proteome</keyword>
<dbReference type="EMBL" id="JBAKFM010000002">
    <property type="protein sequence ID" value="MEX0469230.1"/>
    <property type="molecule type" value="Genomic_DNA"/>
</dbReference>
<evidence type="ECO:0000256" key="8">
    <source>
        <dbReference type="SAM" id="Phobius"/>
    </source>
</evidence>
<reference evidence="9 10" key="1">
    <citation type="submission" date="2024-02" db="EMBL/GenBank/DDBJ databases">
        <title>New especies of Spiribacter isolated from saline water.</title>
        <authorList>
            <person name="Leon M.J."/>
            <person name="De La Haba R."/>
            <person name="Sanchez-Porro C."/>
            <person name="Ventosa A."/>
        </authorList>
    </citation>
    <scope>NUCLEOTIDE SEQUENCE [LARGE SCALE GENOMIC DNA]</scope>
    <source>
        <strain evidence="10">ag22IC6-390</strain>
    </source>
</reference>
<organism evidence="9 10">
    <name type="scientific">Spiribacter pallidus</name>
    <dbReference type="NCBI Taxonomy" id="1987936"/>
    <lineage>
        <taxon>Bacteria</taxon>
        <taxon>Pseudomonadati</taxon>
        <taxon>Pseudomonadota</taxon>
        <taxon>Gammaproteobacteria</taxon>
        <taxon>Chromatiales</taxon>
        <taxon>Ectothiorhodospiraceae</taxon>
        <taxon>Spiribacter</taxon>
    </lineage>
</organism>
<accession>A0ABV3TC67</accession>
<evidence type="ECO:0000313" key="10">
    <source>
        <dbReference type="Proteomes" id="UP001556709"/>
    </source>
</evidence>
<feature type="transmembrane region" description="Helical" evidence="8">
    <location>
        <begin position="193"/>
        <end position="212"/>
    </location>
</feature>
<dbReference type="Pfam" id="PF03547">
    <property type="entry name" value="Mem_trans"/>
    <property type="match status" value="1"/>
</dbReference>
<feature type="transmembrane region" description="Helical" evidence="8">
    <location>
        <begin position="59"/>
        <end position="80"/>
    </location>
</feature>